<dbReference type="InterPro" id="IPR036291">
    <property type="entry name" value="NAD(P)-bd_dom_sf"/>
</dbReference>
<dbReference type="PROSITE" id="PS51176">
    <property type="entry name" value="PDH_ADH"/>
    <property type="match status" value="1"/>
</dbReference>
<evidence type="ECO:0000256" key="1">
    <source>
        <dbReference type="ARBA" id="ARBA00007964"/>
    </source>
</evidence>
<evidence type="ECO:0000259" key="3">
    <source>
        <dbReference type="PROSITE" id="PS51176"/>
    </source>
</evidence>
<dbReference type="NCBIfam" id="NF005650">
    <property type="entry name" value="PRK07417.1"/>
    <property type="match status" value="1"/>
</dbReference>
<organism evidence="4 5">
    <name type="scientific">Chroococcidiopsis cubana SAG 39.79</name>
    <dbReference type="NCBI Taxonomy" id="388085"/>
    <lineage>
        <taxon>Bacteria</taxon>
        <taxon>Bacillati</taxon>
        <taxon>Cyanobacteriota</taxon>
        <taxon>Cyanophyceae</taxon>
        <taxon>Chroococcidiopsidales</taxon>
        <taxon>Chroococcidiopsidaceae</taxon>
        <taxon>Chroococcidiopsis</taxon>
    </lineage>
</organism>
<sequence length="280" mass="30007">MNIGIIGLGLIGGSLGLDWRSQGHKVFGVSRRESTCAQAIACGAVDRASADLASLKTAEVIFICTPLAAIRPTVEQLIPHIDPATVLTDVGSVKAPIVDAIAPLWHNFVGGHPMAGKAESGIEVAQTGLFIGKPYAIAAIDTTPPTAVKVVEQLARSLQATIYHCHPADHDRAVSWISHLPVMVSASLIAACASEPNPAVLELAQQLASSGFRDTSRVGGGSPELGVMMARYNRPELLRSLQQYRDRLDEIAQLIVREDWQALEKQLNSTQLARPKFLRE</sequence>
<dbReference type="EMBL" id="RSCK01000031">
    <property type="protein sequence ID" value="RUT11119.1"/>
    <property type="molecule type" value="Genomic_DNA"/>
</dbReference>
<keyword evidence="5" id="KW-1185">Reference proteome</keyword>
<dbReference type="Pfam" id="PF02153">
    <property type="entry name" value="PDH_N"/>
    <property type="match status" value="1"/>
</dbReference>
<dbReference type="PANTHER" id="PTHR21363">
    <property type="entry name" value="PREPHENATE DEHYDROGENASE"/>
    <property type="match status" value="1"/>
</dbReference>
<dbReference type="InterPro" id="IPR046826">
    <property type="entry name" value="PDH_N"/>
</dbReference>
<dbReference type="Proteomes" id="UP000282574">
    <property type="component" value="Unassembled WGS sequence"/>
</dbReference>
<dbReference type="FunFam" id="3.40.50.720:FF:000208">
    <property type="entry name" value="Prephenate dehydrogenase"/>
    <property type="match status" value="1"/>
</dbReference>
<dbReference type="AlphaFoldDB" id="A0AB37UIE6"/>
<dbReference type="SUPFAM" id="SSF48179">
    <property type="entry name" value="6-phosphogluconate dehydrogenase C-terminal domain-like"/>
    <property type="match status" value="1"/>
</dbReference>
<dbReference type="InterPro" id="IPR003099">
    <property type="entry name" value="Prephen_DH"/>
</dbReference>
<dbReference type="SUPFAM" id="SSF51735">
    <property type="entry name" value="NAD(P)-binding Rossmann-fold domains"/>
    <property type="match status" value="1"/>
</dbReference>
<dbReference type="RefSeq" id="WP_015152706.1">
    <property type="nucleotide sequence ID" value="NZ_JAVKZF010000002.1"/>
</dbReference>
<dbReference type="Gene3D" id="1.10.3660.10">
    <property type="entry name" value="6-phosphogluconate dehydrogenase C-terminal like domain"/>
    <property type="match status" value="1"/>
</dbReference>
<name>A0AB37UIE6_9CYAN</name>
<dbReference type="PANTHER" id="PTHR21363:SF0">
    <property type="entry name" value="PREPHENATE DEHYDROGENASE [NADP(+)]"/>
    <property type="match status" value="1"/>
</dbReference>
<dbReference type="Gene3D" id="3.40.50.720">
    <property type="entry name" value="NAD(P)-binding Rossmann-like Domain"/>
    <property type="match status" value="1"/>
</dbReference>
<dbReference type="InterPro" id="IPR050812">
    <property type="entry name" value="Preph/Arog_dehydrog"/>
</dbReference>
<evidence type="ECO:0000313" key="4">
    <source>
        <dbReference type="EMBL" id="RUT11119.1"/>
    </source>
</evidence>
<comment type="similarity">
    <text evidence="1">Belongs to the prephenate/arogenate dehydrogenase family.</text>
</comment>
<evidence type="ECO:0000313" key="5">
    <source>
        <dbReference type="Proteomes" id="UP000282574"/>
    </source>
</evidence>
<dbReference type="GO" id="GO:0004665">
    <property type="term" value="F:prephenate dehydrogenase (NADP+) activity"/>
    <property type="evidence" value="ECO:0007669"/>
    <property type="project" value="InterPro"/>
</dbReference>
<reference evidence="4 5" key="1">
    <citation type="journal article" date="2019" name="Genome Biol. Evol.">
        <title>Day and night: Metabolic profiles and evolutionary relationships of six axenic non-marine cyanobacteria.</title>
        <authorList>
            <person name="Will S.E."/>
            <person name="Henke P."/>
            <person name="Boedeker C."/>
            <person name="Huang S."/>
            <person name="Brinkmann H."/>
            <person name="Rohde M."/>
            <person name="Jarek M."/>
            <person name="Friedl T."/>
            <person name="Seufert S."/>
            <person name="Schumacher M."/>
            <person name="Overmann J."/>
            <person name="Neumann-Schaal M."/>
            <person name="Petersen J."/>
        </authorList>
    </citation>
    <scope>NUCLEOTIDE SEQUENCE [LARGE SCALE GENOMIC DNA]</scope>
    <source>
        <strain evidence="4 5">SAG 39.79</strain>
    </source>
</reference>
<protein>
    <submittedName>
        <fullName evidence="4">Arogenate dehydrogenase</fullName>
    </submittedName>
</protein>
<gene>
    <name evidence="4" type="primary">tyrA</name>
    <name evidence="4" type="ORF">DSM107010_36320</name>
</gene>
<accession>A0AB37UIE6</accession>
<dbReference type="GO" id="GO:0008977">
    <property type="term" value="F:prephenate dehydrogenase (NAD+) activity"/>
    <property type="evidence" value="ECO:0007669"/>
    <property type="project" value="InterPro"/>
</dbReference>
<keyword evidence="2" id="KW-0560">Oxidoreductase</keyword>
<comment type="caution">
    <text evidence="4">The sequence shown here is derived from an EMBL/GenBank/DDBJ whole genome shotgun (WGS) entry which is preliminary data.</text>
</comment>
<feature type="domain" description="Prephenate/arogenate dehydrogenase" evidence="3">
    <location>
        <begin position="1"/>
        <end position="280"/>
    </location>
</feature>
<proteinExistence type="inferred from homology"/>
<dbReference type="Pfam" id="PF20463">
    <property type="entry name" value="PDH_C"/>
    <property type="match status" value="1"/>
</dbReference>
<dbReference type="GO" id="GO:0070403">
    <property type="term" value="F:NAD+ binding"/>
    <property type="evidence" value="ECO:0007669"/>
    <property type="project" value="InterPro"/>
</dbReference>
<evidence type="ECO:0000256" key="2">
    <source>
        <dbReference type="ARBA" id="ARBA00023002"/>
    </source>
</evidence>
<dbReference type="GO" id="GO:0006571">
    <property type="term" value="P:tyrosine biosynthetic process"/>
    <property type="evidence" value="ECO:0007669"/>
    <property type="project" value="InterPro"/>
</dbReference>
<dbReference type="InterPro" id="IPR046825">
    <property type="entry name" value="PDH_C"/>
</dbReference>
<dbReference type="InterPro" id="IPR008927">
    <property type="entry name" value="6-PGluconate_DH-like_C_sf"/>
</dbReference>